<dbReference type="Proteomes" id="UP001315686">
    <property type="component" value="Unassembled WGS sequence"/>
</dbReference>
<accession>A0AAP2CNS8</accession>
<dbReference type="InterPro" id="IPR037523">
    <property type="entry name" value="VOC_core"/>
</dbReference>
<sequence length="125" mass="13820">MARLEHINITVADAKDTAALLGRLFGWRVRWQGATMQGEGLSVHVGGDEDYIALFSFAGTAGARDQDDRRIGLNHIGVVVDDLDAVEARVLAEGLRPHHHADYEPGRRFYFMEGNGIEIEVVEYG</sequence>
<evidence type="ECO:0000313" key="3">
    <source>
        <dbReference type="Proteomes" id="UP001315686"/>
    </source>
</evidence>
<reference evidence="2 3" key="1">
    <citation type="journal article" date="2021" name="Arch. Microbiol.">
        <title>Harenicola maris gen. nov., sp. nov. isolated from the Sea of Japan shallow sediments.</title>
        <authorList>
            <person name="Romanenko L.A."/>
            <person name="Kurilenko V.V."/>
            <person name="Chernysheva N.Y."/>
            <person name="Tekutyeva L.A."/>
            <person name="Velansky P.V."/>
            <person name="Svetashev V.I."/>
            <person name="Isaeva M.P."/>
        </authorList>
    </citation>
    <scope>NUCLEOTIDE SEQUENCE [LARGE SCALE GENOMIC DNA]</scope>
    <source>
        <strain evidence="2 3">KMM 3653</strain>
    </source>
</reference>
<dbReference type="RefSeq" id="WP_327793163.1">
    <property type="nucleotide sequence ID" value="NZ_JADQAZ010000001.1"/>
</dbReference>
<dbReference type="InterPro" id="IPR029068">
    <property type="entry name" value="Glyas_Bleomycin-R_OHBP_Dase"/>
</dbReference>
<dbReference type="Pfam" id="PF13669">
    <property type="entry name" value="Glyoxalase_4"/>
    <property type="match status" value="1"/>
</dbReference>
<name>A0AAP2CNS8_9RHOB</name>
<comment type="caution">
    <text evidence="2">The sequence shown here is derived from an EMBL/GenBank/DDBJ whole genome shotgun (WGS) entry which is preliminary data.</text>
</comment>
<proteinExistence type="predicted"/>
<dbReference type="PROSITE" id="PS51819">
    <property type="entry name" value="VOC"/>
    <property type="match status" value="1"/>
</dbReference>
<dbReference type="AlphaFoldDB" id="A0AAP2CNS8"/>
<dbReference type="SUPFAM" id="SSF54593">
    <property type="entry name" value="Glyoxalase/Bleomycin resistance protein/Dihydroxybiphenyl dioxygenase"/>
    <property type="match status" value="1"/>
</dbReference>
<evidence type="ECO:0000259" key="1">
    <source>
        <dbReference type="PROSITE" id="PS51819"/>
    </source>
</evidence>
<evidence type="ECO:0000313" key="2">
    <source>
        <dbReference type="EMBL" id="MBT0956985.1"/>
    </source>
</evidence>
<gene>
    <name evidence="2" type="ORF">IV417_06280</name>
</gene>
<dbReference type="EMBL" id="JADQAZ010000001">
    <property type="protein sequence ID" value="MBT0956985.1"/>
    <property type="molecule type" value="Genomic_DNA"/>
</dbReference>
<organism evidence="2 3">
    <name type="scientific">Harenicola maris</name>
    <dbReference type="NCBI Taxonomy" id="2841044"/>
    <lineage>
        <taxon>Bacteria</taxon>
        <taxon>Pseudomonadati</taxon>
        <taxon>Pseudomonadota</taxon>
        <taxon>Alphaproteobacteria</taxon>
        <taxon>Rhodobacterales</taxon>
        <taxon>Paracoccaceae</taxon>
        <taxon>Harenicola</taxon>
    </lineage>
</organism>
<dbReference type="CDD" id="cd06587">
    <property type="entry name" value="VOC"/>
    <property type="match status" value="1"/>
</dbReference>
<dbReference type="Gene3D" id="3.10.180.10">
    <property type="entry name" value="2,3-Dihydroxybiphenyl 1,2-Dioxygenase, domain 1"/>
    <property type="match status" value="1"/>
</dbReference>
<keyword evidence="3" id="KW-1185">Reference proteome</keyword>
<feature type="domain" description="VOC" evidence="1">
    <location>
        <begin position="3"/>
        <end position="124"/>
    </location>
</feature>
<protein>
    <submittedName>
        <fullName evidence="2">VOC family protein</fullName>
    </submittedName>
</protein>